<comment type="catalytic activity">
    <reaction evidence="1 7">
        <text>(2R)-2-phosphoglycerate = (2R)-3-phosphoglycerate</text>
        <dbReference type="Rhea" id="RHEA:15901"/>
        <dbReference type="ChEBI" id="CHEBI:58272"/>
        <dbReference type="ChEBI" id="CHEBI:58289"/>
        <dbReference type="EC" id="5.4.2.12"/>
    </reaction>
</comment>
<name>A0A2U9IEU8_9CREN</name>
<keyword evidence="6 7" id="KW-0413">Isomerase</keyword>
<dbReference type="PIRSF" id="PIRSF006392">
    <property type="entry name" value="IPGAM_arch"/>
    <property type="match status" value="1"/>
</dbReference>
<dbReference type="Pfam" id="PF01676">
    <property type="entry name" value="Metalloenzyme"/>
    <property type="match status" value="1"/>
</dbReference>
<evidence type="ECO:0000256" key="5">
    <source>
        <dbReference type="ARBA" id="ARBA00023152"/>
    </source>
</evidence>
<dbReference type="InterPro" id="IPR023665">
    <property type="entry name" value="ApgAM_prokaryotes"/>
</dbReference>
<keyword evidence="8" id="KW-0175">Coiled coil</keyword>
<feature type="domain" description="Metalloenzyme" evidence="9">
    <location>
        <begin position="5"/>
        <end position="404"/>
    </location>
</feature>
<dbReference type="AlphaFoldDB" id="A0A2U9IEU8"/>
<dbReference type="UniPathway" id="UPA00109">
    <property type="reaction ID" value="UER00186"/>
</dbReference>
<organism evidence="10 11">
    <name type="scientific">Acidianus brierleyi</name>
    <dbReference type="NCBI Taxonomy" id="41673"/>
    <lineage>
        <taxon>Archaea</taxon>
        <taxon>Thermoproteota</taxon>
        <taxon>Thermoprotei</taxon>
        <taxon>Sulfolobales</taxon>
        <taxon>Sulfolobaceae</taxon>
        <taxon>Acidianus</taxon>
    </lineage>
</organism>
<dbReference type="PANTHER" id="PTHR31209">
    <property type="entry name" value="COFACTOR-INDEPENDENT PHOSPHOGLYCERATE MUTASE"/>
    <property type="match status" value="1"/>
</dbReference>
<dbReference type="KEGG" id="abri:DFR85_07960"/>
<dbReference type="GO" id="GO:0046872">
    <property type="term" value="F:metal ion binding"/>
    <property type="evidence" value="ECO:0007669"/>
    <property type="project" value="InterPro"/>
</dbReference>
<evidence type="ECO:0000256" key="4">
    <source>
        <dbReference type="ARBA" id="ARBA00005524"/>
    </source>
</evidence>
<dbReference type="PANTHER" id="PTHR31209:SF0">
    <property type="entry name" value="METALLOENZYME DOMAIN-CONTAINING PROTEIN"/>
    <property type="match status" value="1"/>
</dbReference>
<dbReference type="HAMAP" id="MF_01402_A">
    <property type="entry name" value="ApgM_A"/>
    <property type="match status" value="1"/>
</dbReference>
<evidence type="ECO:0000256" key="7">
    <source>
        <dbReference type="HAMAP-Rule" id="MF_01402"/>
    </source>
</evidence>
<comment type="function">
    <text evidence="2 7">Catalyzes the interconversion of 2-phosphoglycerate and 3-phosphoglycerate.</text>
</comment>
<sequence>MKKYKILLIIADGLGDRQVRSLNNKTPLETADKPNIKSLLKSSLVGLMDPISPGIIPGSDTSHMAIFGIDPHKYYRGRGSFEALGSGAELTEGDISFRGNFATVDNEMRVVDRRAGRKIDEAEQLINELNSKIGEIDGVKVRFYKGTEHRVSVVLSGDNLSDKISDTDPHETGLKIKESKPLDNSPASSRTAEIVNKLSKKIYEVLSTSEINKLRLSENKLPANIILLRGVAVHRELPKIKDYTGLTTAAVTATPLIKGICRSLGMETITPPGATGGIDTNYDAKANEVINFLKSDKYDLVFLHIKATDAASHDGDVTEKVKAIEKIDNMVGKILDNYSSEIVIAFTGDHATPVELKEHSGDPVPIMIYVPENIIADDIKDFNEREAKKGSLKIMGINVMNLLLNYSNRASKYGA</sequence>
<proteinExistence type="inferred from homology"/>
<feature type="coiled-coil region" evidence="8">
    <location>
        <begin position="112"/>
        <end position="139"/>
    </location>
</feature>
<dbReference type="GO" id="GO:0004619">
    <property type="term" value="F:phosphoglycerate mutase activity"/>
    <property type="evidence" value="ECO:0007669"/>
    <property type="project" value="UniProtKB-UniRule"/>
</dbReference>
<evidence type="ECO:0000256" key="2">
    <source>
        <dbReference type="ARBA" id="ARBA00002315"/>
    </source>
</evidence>
<keyword evidence="11" id="KW-1185">Reference proteome</keyword>
<dbReference type="CDD" id="cd16011">
    <property type="entry name" value="iPGM_like"/>
    <property type="match status" value="1"/>
</dbReference>
<comment type="pathway">
    <text evidence="3 7">Carbohydrate degradation; glycolysis; pyruvate from D-glyceraldehyde 3-phosphate: step 3/5.</text>
</comment>
<accession>A0A2U9IEU8</accession>
<dbReference type="InterPro" id="IPR004456">
    <property type="entry name" value="Pglycerate_mutase_ApgM"/>
</dbReference>
<keyword evidence="5 7" id="KW-0324">Glycolysis</keyword>
<dbReference type="Pfam" id="PF10143">
    <property type="entry name" value="PhosphMutase"/>
    <property type="match status" value="1"/>
</dbReference>
<dbReference type="Gene3D" id="3.40.720.10">
    <property type="entry name" value="Alkaline Phosphatase, subunit A"/>
    <property type="match status" value="2"/>
</dbReference>
<dbReference type="NCBIfam" id="NF003104">
    <property type="entry name" value="PRK04024.1"/>
    <property type="match status" value="1"/>
</dbReference>
<evidence type="ECO:0000259" key="9">
    <source>
        <dbReference type="Pfam" id="PF01676"/>
    </source>
</evidence>
<dbReference type="EC" id="5.4.2.12" evidence="7"/>
<evidence type="ECO:0000313" key="11">
    <source>
        <dbReference type="Proteomes" id="UP000248044"/>
    </source>
</evidence>
<dbReference type="Proteomes" id="UP000248044">
    <property type="component" value="Chromosome"/>
</dbReference>
<dbReference type="GO" id="GO:0006096">
    <property type="term" value="P:glycolytic process"/>
    <property type="evidence" value="ECO:0007669"/>
    <property type="project" value="UniProtKB-UniRule"/>
</dbReference>
<dbReference type="NCBIfam" id="TIGR00306">
    <property type="entry name" value="apgM"/>
    <property type="match status" value="1"/>
</dbReference>
<dbReference type="SUPFAM" id="SSF53649">
    <property type="entry name" value="Alkaline phosphatase-like"/>
    <property type="match status" value="1"/>
</dbReference>
<dbReference type="InterPro" id="IPR006124">
    <property type="entry name" value="Metalloenzyme"/>
</dbReference>
<evidence type="ECO:0000256" key="3">
    <source>
        <dbReference type="ARBA" id="ARBA00004798"/>
    </source>
</evidence>
<evidence type="ECO:0000256" key="8">
    <source>
        <dbReference type="SAM" id="Coils"/>
    </source>
</evidence>
<evidence type="ECO:0000256" key="1">
    <source>
        <dbReference type="ARBA" id="ARBA00000370"/>
    </source>
</evidence>
<gene>
    <name evidence="7" type="primary">apgM</name>
    <name evidence="10" type="ORF">DFR85_07960</name>
</gene>
<dbReference type="GeneID" id="36832082"/>
<dbReference type="RefSeq" id="WP_110270420.1">
    <property type="nucleotide sequence ID" value="NZ_CP029289.2"/>
</dbReference>
<comment type="similarity">
    <text evidence="4 7">Belongs to the BPG-independent phosphoglycerate mutase family. A-PGAM subfamily.</text>
</comment>
<reference evidence="10 11" key="1">
    <citation type="submission" date="2018-05" db="EMBL/GenBank/DDBJ databases">
        <title>Complete Genome Sequences of Extremely Thermoacidophilic, Metal-Mobilizing Type-Strain Members of the Archaeal Family Sulfolobaceae: Acidianus brierleyi DSM-1651T, Acidianus sulfidivorans DSM-18786T, Metallosphaera hakonensis DSM-7519T, and Metallosphaera prunae DSM-10039T.</title>
        <authorList>
            <person name="Counts J.A."/>
            <person name="Kelly R.M."/>
        </authorList>
    </citation>
    <scope>NUCLEOTIDE SEQUENCE [LARGE SCALE GENOMIC DNA]</scope>
    <source>
        <strain evidence="10 11">DSM 1651</strain>
    </source>
</reference>
<dbReference type="InterPro" id="IPR017850">
    <property type="entry name" value="Alkaline_phosphatase_core_sf"/>
</dbReference>
<evidence type="ECO:0000256" key="6">
    <source>
        <dbReference type="ARBA" id="ARBA00023235"/>
    </source>
</evidence>
<dbReference type="OrthoDB" id="52918at2157"/>
<evidence type="ECO:0000313" key="10">
    <source>
        <dbReference type="EMBL" id="AWR94539.1"/>
    </source>
</evidence>
<dbReference type="EMBL" id="CP029289">
    <property type="protein sequence ID" value="AWR94539.1"/>
    <property type="molecule type" value="Genomic_DNA"/>
</dbReference>
<protein>
    <recommendedName>
        <fullName evidence="7">2,3-bisphosphoglycerate-independent phosphoglycerate mutase</fullName>
        <shortName evidence="7">BPG-independent PGAM</shortName>
        <shortName evidence="7">Phosphoglyceromutase</shortName>
        <shortName evidence="7">aPGAM</shortName>
        <ecNumber evidence="7">5.4.2.12</ecNumber>
    </recommendedName>
</protein>